<evidence type="ECO:0000259" key="6">
    <source>
        <dbReference type="PROSITE" id="PS51012"/>
    </source>
</evidence>
<keyword evidence="2 5" id="KW-0812">Transmembrane</keyword>
<sequence>MRHLVKRNLLMFFRDKAGVFFSLLSVLIVIGLYLLFLGDVMKSNFGGVKGAGTLIDSWLMAGVIAIAPITTGISALSNMVEDRKLKIDKDFFASPIKRSSLAGSYILSCFVISLLLTMITLIFAQLYIVINGGDFLTWSALAKVLAIIILYDFLSVFMLYYFVSFFKSSNAFSAAATIIGTLIGFLTGIYIPIGSLPEAVQWLVKIFPPSHAAMMLRDTMMGPSEQLVFDGAPAAAMEEFRLLMGSVFEIGGFTVQWWHSILYLLIIGLMFFVLTLWKMSKKKG</sequence>
<dbReference type="EMBL" id="BORC01000004">
    <property type="protein sequence ID" value="GIN62681.1"/>
    <property type="molecule type" value="Genomic_DNA"/>
</dbReference>
<evidence type="ECO:0000256" key="5">
    <source>
        <dbReference type="SAM" id="Phobius"/>
    </source>
</evidence>
<gene>
    <name evidence="7" type="ORF">J27TS8_26740</name>
</gene>
<protein>
    <submittedName>
        <fullName evidence="7">ABC transporter</fullName>
    </submittedName>
</protein>
<evidence type="ECO:0000256" key="3">
    <source>
        <dbReference type="ARBA" id="ARBA00022989"/>
    </source>
</evidence>
<comment type="subcellular location">
    <subcellularLocation>
        <location evidence="1">Membrane</location>
        <topology evidence="1">Multi-pass membrane protein</topology>
    </subcellularLocation>
</comment>
<dbReference type="PANTHER" id="PTHR43229:SF2">
    <property type="entry name" value="NODULATION PROTEIN J"/>
    <property type="match status" value="1"/>
</dbReference>
<keyword evidence="8" id="KW-1185">Reference proteome</keyword>
<dbReference type="InterPro" id="IPR047817">
    <property type="entry name" value="ABC2_TM_bact-type"/>
</dbReference>
<keyword evidence="3 5" id="KW-1133">Transmembrane helix</keyword>
<dbReference type="Pfam" id="PF12698">
    <property type="entry name" value="ABC2_membrane_3"/>
    <property type="match status" value="1"/>
</dbReference>
<dbReference type="GO" id="GO:0140359">
    <property type="term" value="F:ABC-type transporter activity"/>
    <property type="evidence" value="ECO:0007669"/>
    <property type="project" value="InterPro"/>
</dbReference>
<dbReference type="PIRSF" id="PIRSF006648">
    <property type="entry name" value="DrrB"/>
    <property type="match status" value="1"/>
</dbReference>
<dbReference type="PANTHER" id="PTHR43229">
    <property type="entry name" value="NODULATION PROTEIN J"/>
    <property type="match status" value="1"/>
</dbReference>
<name>A0A919WIK1_9BACI</name>
<feature type="transmembrane region" description="Helical" evidence="5">
    <location>
        <begin position="20"/>
        <end position="38"/>
    </location>
</feature>
<feature type="domain" description="ABC transmembrane type-2" evidence="6">
    <location>
        <begin position="17"/>
        <end position="282"/>
    </location>
</feature>
<comment type="caution">
    <text evidence="7">The sequence shown here is derived from an EMBL/GenBank/DDBJ whole genome shotgun (WGS) entry which is preliminary data.</text>
</comment>
<keyword evidence="4 5" id="KW-0472">Membrane</keyword>
<dbReference type="RefSeq" id="WP_212933900.1">
    <property type="nucleotide sequence ID" value="NZ_BORC01000004.1"/>
</dbReference>
<evidence type="ECO:0000256" key="1">
    <source>
        <dbReference type="ARBA" id="ARBA00004141"/>
    </source>
</evidence>
<dbReference type="InterPro" id="IPR013525">
    <property type="entry name" value="ABC2_TM"/>
</dbReference>
<reference evidence="7" key="1">
    <citation type="submission" date="2021-03" db="EMBL/GenBank/DDBJ databases">
        <title>Antimicrobial resistance genes in bacteria isolated from Japanese honey, and their potential for conferring macrolide and lincosamide resistance in the American foulbrood pathogen Paenibacillus larvae.</title>
        <authorList>
            <person name="Okamoto M."/>
            <person name="Kumagai M."/>
            <person name="Kanamori H."/>
            <person name="Takamatsu D."/>
        </authorList>
    </citation>
    <scope>NUCLEOTIDE SEQUENCE</scope>
    <source>
        <strain evidence="7">J27TS8</strain>
    </source>
</reference>
<feature type="transmembrane region" description="Helical" evidence="5">
    <location>
        <begin position="170"/>
        <end position="193"/>
    </location>
</feature>
<dbReference type="InterPro" id="IPR000412">
    <property type="entry name" value="ABC_2_transport"/>
</dbReference>
<feature type="transmembrane region" description="Helical" evidence="5">
    <location>
        <begin position="101"/>
        <end position="128"/>
    </location>
</feature>
<evidence type="ECO:0000313" key="7">
    <source>
        <dbReference type="EMBL" id="GIN62681.1"/>
    </source>
</evidence>
<feature type="transmembrane region" description="Helical" evidence="5">
    <location>
        <begin position="58"/>
        <end position="80"/>
    </location>
</feature>
<evidence type="ECO:0000256" key="4">
    <source>
        <dbReference type="ARBA" id="ARBA00023136"/>
    </source>
</evidence>
<dbReference type="AlphaFoldDB" id="A0A919WIK1"/>
<evidence type="ECO:0000256" key="2">
    <source>
        <dbReference type="ARBA" id="ARBA00022692"/>
    </source>
</evidence>
<dbReference type="InterPro" id="IPR051784">
    <property type="entry name" value="Nod_factor_ABC_transporter"/>
</dbReference>
<accession>A0A919WIK1</accession>
<organism evidence="7 8">
    <name type="scientific">Robertmurraya siralis</name>
    <dbReference type="NCBI Taxonomy" id="77777"/>
    <lineage>
        <taxon>Bacteria</taxon>
        <taxon>Bacillati</taxon>
        <taxon>Bacillota</taxon>
        <taxon>Bacilli</taxon>
        <taxon>Bacillales</taxon>
        <taxon>Bacillaceae</taxon>
        <taxon>Robertmurraya</taxon>
    </lineage>
</organism>
<feature type="transmembrane region" description="Helical" evidence="5">
    <location>
        <begin position="257"/>
        <end position="277"/>
    </location>
</feature>
<dbReference type="GO" id="GO:0043190">
    <property type="term" value="C:ATP-binding cassette (ABC) transporter complex"/>
    <property type="evidence" value="ECO:0007669"/>
    <property type="project" value="InterPro"/>
</dbReference>
<feature type="transmembrane region" description="Helical" evidence="5">
    <location>
        <begin position="140"/>
        <end position="163"/>
    </location>
</feature>
<dbReference type="PROSITE" id="PS51012">
    <property type="entry name" value="ABC_TM2"/>
    <property type="match status" value="1"/>
</dbReference>
<dbReference type="Proteomes" id="UP000682111">
    <property type="component" value="Unassembled WGS sequence"/>
</dbReference>
<evidence type="ECO:0000313" key="8">
    <source>
        <dbReference type="Proteomes" id="UP000682111"/>
    </source>
</evidence>
<proteinExistence type="predicted"/>